<dbReference type="GO" id="GO:0005576">
    <property type="term" value="C:extracellular region"/>
    <property type="evidence" value="ECO:0007669"/>
    <property type="project" value="UniProtKB-SubCell"/>
</dbReference>
<reference evidence="4" key="1">
    <citation type="journal article" date="2020" name="mSystems">
        <title>Genome- and Community-Level Interaction Insights into Carbon Utilization and Element Cycling Functions of Hydrothermarchaeota in Hydrothermal Sediment.</title>
        <authorList>
            <person name="Zhou Z."/>
            <person name="Liu Y."/>
            <person name="Xu W."/>
            <person name="Pan J."/>
            <person name="Luo Z.H."/>
            <person name="Li M."/>
        </authorList>
    </citation>
    <scope>NUCLEOTIDE SEQUENCE [LARGE SCALE GENOMIC DNA]</scope>
    <source>
        <strain evidence="4">SpSt-114</strain>
    </source>
</reference>
<dbReference type="InterPro" id="IPR011330">
    <property type="entry name" value="Glyco_hydro/deAcase_b/a-brl"/>
</dbReference>
<dbReference type="GO" id="GO:0005975">
    <property type="term" value="P:carbohydrate metabolic process"/>
    <property type="evidence" value="ECO:0007669"/>
    <property type="project" value="InterPro"/>
</dbReference>
<dbReference type="CDD" id="cd10918">
    <property type="entry name" value="CE4_NodB_like_5s_6s"/>
    <property type="match status" value="1"/>
</dbReference>
<organism evidence="4">
    <name type="scientific">Thermocrinis ruber</name>
    <dbReference type="NCBI Taxonomy" id="75906"/>
    <lineage>
        <taxon>Bacteria</taxon>
        <taxon>Pseudomonadati</taxon>
        <taxon>Aquificota</taxon>
        <taxon>Aquificia</taxon>
        <taxon>Aquificales</taxon>
        <taxon>Aquificaceae</taxon>
        <taxon>Thermocrinis</taxon>
    </lineage>
</organism>
<name>A0A7C5SY86_9AQUI</name>
<evidence type="ECO:0000259" key="3">
    <source>
        <dbReference type="PROSITE" id="PS51677"/>
    </source>
</evidence>
<dbReference type="InterPro" id="IPR002509">
    <property type="entry name" value="NODB_dom"/>
</dbReference>
<dbReference type="GO" id="GO:0016810">
    <property type="term" value="F:hydrolase activity, acting on carbon-nitrogen (but not peptide) bonds"/>
    <property type="evidence" value="ECO:0007669"/>
    <property type="project" value="InterPro"/>
</dbReference>
<accession>A0A7C5SY86</accession>
<dbReference type="Gene3D" id="3.20.20.370">
    <property type="entry name" value="Glycoside hydrolase/deacetylase"/>
    <property type="match status" value="1"/>
</dbReference>
<keyword evidence="2" id="KW-0732">Signal</keyword>
<proteinExistence type="predicted"/>
<evidence type="ECO:0000256" key="2">
    <source>
        <dbReference type="ARBA" id="ARBA00022729"/>
    </source>
</evidence>
<dbReference type="PANTHER" id="PTHR34216">
    <property type="match status" value="1"/>
</dbReference>
<dbReference type="SUPFAM" id="SSF88713">
    <property type="entry name" value="Glycoside hydrolase/deacetylase"/>
    <property type="match status" value="1"/>
</dbReference>
<dbReference type="AlphaFoldDB" id="A0A7C5SY86"/>
<evidence type="ECO:0000256" key="1">
    <source>
        <dbReference type="ARBA" id="ARBA00004613"/>
    </source>
</evidence>
<comment type="subcellular location">
    <subcellularLocation>
        <location evidence="1">Secreted</location>
    </subcellularLocation>
</comment>
<dbReference type="PANTHER" id="PTHR34216:SF3">
    <property type="entry name" value="POLY-BETA-1,6-N-ACETYL-D-GLUCOSAMINE N-DEACETYLASE"/>
    <property type="match status" value="1"/>
</dbReference>
<dbReference type="PROSITE" id="PS51677">
    <property type="entry name" value="NODB"/>
    <property type="match status" value="1"/>
</dbReference>
<comment type="caution">
    <text evidence="4">The sequence shown here is derived from an EMBL/GenBank/DDBJ whole genome shotgun (WGS) entry which is preliminary data.</text>
</comment>
<dbReference type="Pfam" id="PF01522">
    <property type="entry name" value="Polysacc_deac_1"/>
    <property type="match status" value="1"/>
</dbReference>
<feature type="domain" description="NodB homology" evidence="3">
    <location>
        <begin position="53"/>
        <end position="223"/>
    </location>
</feature>
<gene>
    <name evidence="4" type="ORF">ENN04_04820</name>
</gene>
<protein>
    <submittedName>
        <fullName evidence="4">Polysaccharide deacetylase family protein</fullName>
    </submittedName>
</protein>
<sequence length="223" mass="26274">MKVLMFHNVENPPKNARLKSLYVKPEKFKRWLNLLNRLNFRFVKPQELEPMGKGVLLTFDDAYRDFLENAFPVIKALKAHAIVFVPAKLVGQFNRWDYRKVNVIKPIMNWEELSFLIKEGVEIGSHTLTHPFLTKIPPAEARREIEDSKKLLEDKLGVEVKGFCYPYGDHNREVVEMVKKAGYQYAFTTIKGTYAQSPSKWEIRRIYVSGYWTTLRFLWECLK</sequence>
<dbReference type="EMBL" id="DSAC01000058">
    <property type="protein sequence ID" value="HHO73945.1"/>
    <property type="molecule type" value="Genomic_DNA"/>
</dbReference>
<evidence type="ECO:0000313" key="4">
    <source>
        <dbReference type="EMBL" id="HHO73945.1"/>
    </source>
</evidence>
<dbReference type="InterPro" id="IPR051398">
    <property type="entry name" value="Polysacch_Deacetylase"/>
</dbReference>